<name>A0A8T4GAB5_9EURY</name>
<dbReference type="PANTHER" id="PTHR11548:SF1">
    <property type="entry name" value="THYMIDYLATE SYNTHASE 1"/>
    <property type="match status" value="1"/>
</dbReference>
<dbReference type="EC" id="2.1.1.45" evidence="1 4"/>
<evidence type="ECO:0000256" key="3">
    <source>
        <dbReference type="ARBA" id="ARBA00022679"/>
    </source>
</evidence>
<feature type="binding site" evidence="4">
    <location>
        <position position="341"/>
    </location>
    <ligand>
        <name>(6R)-5,10-methylene-5,6,7,8-tetrahydrofolate</name>
        <dbReference type="ChEBI" id="CHEBI:15636"/>
    </ligand>
</feature>
<comment type="pathway">
    <text evidence="4">Pyrimidine metabolism; dTTP biosynthesis.</text>
</comment>
<dbReference type="GO" id="GO:0006231">
    <property type="term" value="P:dTMP biosynthetic process"/>
    <property type="evidence" value="ECO:0007669"/>
    <property type="project" value="UniProtKB-UniRule"/>
</dbReference>
<feature type="domain" description="Thymidylate synthase/dCMP hydroxymethylase" evidence="5">
    <location>
        <begin position="2"/>
        <end position="341"/>
    </location>
</feature>
<dbReference type="PANTHER" id="PTHR11548">
    <property type="entry name" value="THYMIDYLATE SYNTHASE 1"/>
    <property type="match status" value="1"/>
</dbReference>
<keyword evidence="3 4" id="KW-0808">Transferase</keyword>
<dbReference type="EMBL" id="JAGGKQ010000002">
    <property type="protein sequence ID" value="MBP1921368.1"/>
    <property type="molecule type" value="Genomic_DNA"/>
</dbReference>
<comment type="function">
    <text evidence="4">Catalyzes the reductive methylation of 2'-deoxyuridine-5'-monophosphate (dUMP) to 2'-deoxythymidine-5'-monophosphate (dTMP) while utilizing 5,10-methylenetetrahydrofolate (mTHF) as the methyl donor and reductant in the reaction, yielding dihydrofolate (DHF) as a by-product. This enzymatic reaction provides an intracellular de novo source of dTMP, an essential precursor for DNA biosynthesis.</text>
</comment>
<gene>
    <name evidence="4" type="primary">thyA</name>
    <name evidence="6" type="ORF">J2751_000357</name>
</gene>
<dbReference type="CDD" id="cd00351">
    <property type="entry name" value="TS_Pyrimidine_HMase"/>
    <property type="match status" value="1"/>
</dbReference>
<dbReference type="OrthoDB" id="50118at2157"/>
<dbReference type="InterPro" id="IPR045097">
    <property type="entry name" value="Thymidate_synth/dCMP_Mease"/>
</dbReference>
<comment type="caution">
    <text evidence="6">The sequence shown here is derived from an EMBL/GenBank/DDBJ whole genome shotgun (WGS) entry which is preliminary data.</text>
</comment>
<dbReference type="GO" id="GO:0004799">
    <property type="term" value="F:thymidylate synthase activity"/>
    <property type="evidence" value="ECO:0007669"/>
    <property type="project" value="UniProtKB-UniRule"/>
</dbReference>
<keyword evidence="2 4" id="KW-0489">Methyltransferase</keyword>
<evidence type="ECO:0000259" key="5">
    <source>
        <dbReference type="Pfam" id="PF00303"/>
    </source>
</evidence>
<dbReference type="RefSeq" id="WP_209482750.1">
    <property type="nucleotide sequence ID" value="NZ_JAGGKQ010000002.1"/>
</dbReference>
<reference evidence="6" key="1">
    <citation type="submission" date="2021-03" db="EMBL/GenBank/DDBJ databases">
        <title>Genomic Encyclopedia of Type Strains, Phase IV (KMG-IV): sequencing the most valuable type-strain genomes for metagenomic binning, comparative biology and taxonomic classification.</title>
        <authorList>
            <person name="Goeker M."/>
        </authorList>
    </citation>
    <scope>NUCLEOTIDE SEQUENCE</scope>
    <source>
        <strain evidence="6">DSM 23564</strain>
    </source>
</reference>
<dbReference type="NCBIfam" id="TIGR03284">
    <property type="entry name" value="thym_sym"/>
    <property type="match status" value="1"/>
</dbReference>
<dbReference type="Pfam" id="PF00303">
    <property type="entry name" value="Thymidylat_synt"/>
    <property type="match status" value="1"/>
</dbReference>
<feature type="binding site" description="in other chain" evidence="4">
    <location>
        <position position="21"/>
    </location>
    <ligand>
        <name>dUMP</name>
        <dbReference type="ChEBI" id="CHEBI:246422"/>
        <note>ligand shared between dimeric partners</note>
    </ligand>
</feature>
<dbReference type="GO" id="GO:0006235">
    <property type="term" value="P:dTTP biosynthetic process"/>
    <property type="evidence" value="ECO:0007669"/>
    <property type="project" value="UniProtKB-UniRule"/>
</dbReference>
<dbReference type="InterPro" id="IPR036926">
    <property type="entry name" value="Thymidate_synth/dCMP_Mease_sf"/>
</dbReference>
<dbReference type="InterPro" id="IPR023451">
    <property type="entry name" value="Thymidate_synth/dCMP_Mease_dom"/>
</dbReference>
<evidence type="ECO:0000313" key="7">
    <source>
        <dbReference type="Proteomes" id="UP000823588"/>
    </source>
</evidence>
<accession>A0A8T4GAB5</accession>
<feature type="binding site" evidence="4">
    <location>
        <position position="199"/>
    </location>
    <ligand>
        <name>(6R)-5,10-methylene-5,6,7,8-tetrahydrofolate</name>
        <dbReference type="ChEBI" id="CHEBI:15636"/>
    </ligand>
</feature>
<keyword evidence="4" id="KW-0545">Nucleotide biosynthesis</keyword>
<proteinExistence type="inferred from homology"/>
<evidence type="ECO:0000256" key="2">
    <source>
        <dbReference type="ARBA" id="ARBA00022603"/>
    </source>
</evidence>
<feature type="binding site" description="in other chain" evidence="4">
    <location>
        <position position="207"/>
    </location>
    <ligand>
        <name>dUMP</name>
        <dbReference type="ChEBI" id="CHEBI:246422"/>
        <note>ligand shared between dimeric partners</note>
    </ligand>
</feature>
<evidence type="ECO:0000256" key="4">
    <source>
        <dbReference type="HAMAP-Rule" id="MF_00008"/>
    </source>
</evidence>
<feature type="binding site" description="in other chain" evidence="4">
    <location>
        <begin position="196"/>
        <end position="199"/>
    </location>
    <ligand>
        <name>dUMP</name>
        <dbReference type="ChEBI" id="CHEBI:246422"/>
        <note>ligand shared between dimeric partners</note>
    </ligand>
</feature>
<sequence length="342" mass="38699">MQQYLDLVDDTLSTGTYKPNRTGVDTIATFSGQYTVDLAEGFPLLTTKRMDGYRWNSLIHEVLWYLSGEEHVRNLREETKIWDAWADEEGLLDTAYGRFWRRFPVPDEADGLPGETWPDDAHRWVTVEEGPDGTERRTFDQIEYVLDTLRENPHSRRMVVNAWHPANATVSTLPPCHYTFVVNVQNGKLNLHLTQRSGDIALGVPFNIAAYALLANALAQRTGFEVGEFGHTVVDAHVYCGRGDRGEWYAENLPRVQERLANVEDDADYLRVKEWVADAAPAEADGEGGYDHVPGLLEQLSREPRDRPRIEIADVPLDELTYDDVEVVDYDSAEGLSFAVAE</sequence>
<dbReference type="GO" id="GO:0005829">
    <property type="term" value="C:cytosol"/>
    <property type="evidence" value="ECO:0007669"/>
    <property type="project" value="TreeGrafter"/>
</dbReference>
<dbReference type="InterPro" id="IPR000398">
    <property type="entry name" value="Thymidylate_synthase"/>
</dbReference>
<protein>
    <recommendedName>
        <fullName evidence="1 4">Thymidylate synthase</fullName>
        <shortName evidence="4">TS</shortName>
        <shortName evidence="4">TSase</shortName>
        <ecNumber evidence="1 4">2.1.1.45</ecNumber>
    </recommendedName>
</protein>
<comment type="subcellular location">
    <subcellularLocation>
        <location evidence="4">Cytoplasm</location>
    </subcellularLocation>
</comment>
<evidence type="ECO:0000313" key="6">
    <source>
        <dbReference type="EMBL" id="MBP1921368.1"/>
    </source>
</evidence>
<comment type="catalytic activity">
    <reaction evidence="4">
        <text>dUMP + (6R)-5,10-methylene-5,6,7,8-tetrahydrofolate = 7,8-dihydrofolate + dTMP</text>
        <dbReference type="Rhea" id="RHEA:12104"/>
        <dbReference type="ChEBI" id="CHEBI:15636"/>
        <dbReference type="ChEBI" id="CHEBI:57451"/>
        <dbReference type="ChEBI" id="CHEBI:63528"/>
        <dbReference type="ChEBI" id="CHEBI:246422"/>
        <dbReference type="EC" id="2.1.1.45"/>
    </reaction>
</comment>
<comment type="subunit">
    <text evidence="4">Homodimer.</text>
</comment>
<dbReference type="SUPFAM" id="SSF55831">
    <property type="entry name" value="Thymidylate synthase/dCMP hydroxymethylase"/>
    <property type="match status" value="1"/>
</dbReference>
<dbReference type="GO" id="GO:0032259">
    <property type="term" value="P:methylation"/>
    <property type="evidence" value="ECO:0007669"/>
    <property type="project" value="UniProtKB-KW"/>
</dbReference>
<feature type="binding site" description="in other chain" evidence="4">
    <location>
        <begin position="237"/>
        <end position="239"/>
    </location>
    <ligand>
        <name>dUMP</name>
        <dbReference type="ChEBI" id="CHEBI:246422"/>
        <note>ligand shared between dimeric partners</note>
    </ligand>
</feature>
<dbReference type="Gene3D" id="3.30.572.10">
    <property type="entry name" value="Thymidylate synthase/dCMP hydroxymethylase domain"/>
    <property type="match status" value="1"/>
</dbReference>
<dbReference type="AlphaFoldDB" id="A0A8T4GAB5"/>
<dbReference type="PRINTS" id="PR00108">
    <property type="entry name" value="THYMDSNTHASE"/>
</dbReference>
<feature type="binding site" evidence="4">
    <location>
        <begin position="156"/>
        <end position="157"/>
    </location>
    <ligand>
        <name>dUMP</name>
        <dbReference type="ChEBI" id="CHEBI:246422"/>
        <note>ligand shared between dimeric partners</note>
    </ligand>
</feature>
<feature type="active site" description="Nucleophile" evidence="4">
    <location>
        <position position="176"/>
    </location>
</feature>
<comment type="similarity">
    <text evidence="4">Belongs to the thymidylate synthase family. Bacterial-type ThyA subfamily.</text>
</comment>
<keyword evidence="7" id="KW-1185">Reference proteome</keyword>
<organism evidence="6 7">
    <name type="scientific">Halorubrum alkaliphilum</name>
    <dbReference type="NCBI Taxonomy" id="261290"/>
    <lineage>
        <taxon>Archaea</taxon>
        <taxon>Methanobacteriati</taxon>
        <taxon>Methanobacteriota</taxon>
        <taxon>Stenosarchaea group</taxon>
        <taxon>Halobacteria</taxon>
        <taxon>Halobacteriales</taxon>
        <taxon>Haloferacaceae</taxon>
        <taxon>Halorubrum</taxon>
    </lineage>
</organism>
<dbReference type="Proteomes" id="UP000823588">
    <property type="component" value="Unassembled WGS sequence"/>
</dbReference>
<evidence type="ECO:0000256" key="1">
    <source>
        <dbReference type="ARBA" id="ARBA00011947"/>
    </source>
</evidence>
<comment type="caution">
    <text evidence="4">Lacks conserved residue(s) required for the propagation of feature annotation.</text>
</comment>
<keyword evidence="4" id="KW-0963">Cytoplasm</keyword>
<dbReference type="HAMAP" id="MF_00008">
    <property type="entry name" value="Thymidy_synth_bact"/>
    <property type="match status" value="1"/>
</dbReference>